<comment type="catalytic activity">
    <reaction evidence="12 13">
        <text>(S)-2,3,4,5-tetrahydrodipicolinate + NAD(+) + H2O = (2S,4S)-4-hydroxy-2,3,4,5-tetrahydrodipicolinate + NADH + H(+)</text>
        <dbReference type="Rhea" id="RHEA:35323"/>
        <dbReference type="ChEBI" id="CHEBI:15377"/>
        <dbReference type="ChEBI" id="CHEBI:15378"/>
        <dbReference type="ChEBI" id="CHEBI:16845"/>
        <dbReference type="ChEBI" id="CHEBI:57540"/>
        <dbReference type="ChEBI" id="CHEBI:57945"/>
        <dbReference type="ChEBI" id="CHEBI:67139"/>
        <dbReference type="EC" id="1.17.1.8"/>
    </reaction>
</comment>
<feature type="active site" description="Proton donor" evidence="13">
    <location>
        <position position="158"/>
    </location>
</feature>
<evidence type="ECO:0000256" key="7">
    <source>
        <dbReference type="ARBA" id="ARBA00023027"/>
    </source>
</evidence>
<dbReference type="Pfam" id="PF01113">
    <property type="entry name" value="DapB_N"/>
    <property type="match status" value="1"/>
</dbReference>
<feature type="domain" description="Dihydrodipicolinate reductase N-terminal" evidence="14">
    <location>
        <begin position="1"/>
        <end position="124"/>
    </location>
</feature>
<reference evidence="16 17" key="1">
    <citation type="submission" date="2024-01" db="EMBL/GenBank/DDBJ databases">
        <title>Multi-omics insights into the function and evolution of sodium benzoate biodegradation pathways in Benzoatithermus flavus gen. nov., sp. nov. from hot spring.</title>
        <authorList>
            <person name="Hu C.-J."/>
            <person name="Li W.-J."/>
        </authorList>
    </citation>
    <scope>NUCLEOTIDE SEQUENCE [LARGE SCALE GENOMIC DNA]</scope>
    <source>
        <strain evidence="16 17">SYSU G07066</strain>
    </source>
</reference>
<evidence type="ECO:0000259" key="15">
    <source>
        <dbReference type="Pfam" id="PF05173"/>
    </source>
</evidence>
<organism evidence="16 17">
    <name type="scientific">Benzoatithermus flavus</name>
    <dbReference type="NCBI Taxonomy" id="3108223"/>
    <lineage>
        <taxon>Bacteria</taxon>
        <taxon>Pseudomonadati</taxon>
        <taxon>Pseudomonadota</taxon>
        <taxon>Alphaproteobacteria</taxon>
        <taxon>Geminicoccales</taxon>
        <taxon>Geminicoccaceae</taxon>
        <taxon>Benzoatithermus</taxon>
    </lineage>
</organism>
<name>A0ABU8XWT4_9PROT</name>
<comment type="caution">
    <text evidence="13">Lacks conserved residue(s) required for the propagation of feature annotation.</text>
</comment>
<feature type="domain" description="Dihydrodipicolinate reductase C-terminal" evidence="15">
    <location>
        <begin position="127"/>
        <end position="263"/>
    </location>
</feature>
<dbReference type="Gene3D" id="3.30.360.10">
    <property type="entry name" value="Dihydrodipicolinate Reductase, domain 2"/>
    <property type="match status" value="1"/>
</dbReference>
<dbReference type="EC" id="1.17.1.8" evidence="10 13"/>
<dbReference type="NCBIfam" id="TIGR00036">
    <property type="entry name" value="dapB"/>
    <property type="match status" value="1"/>
</dbReference>
<dbReference type="PIRSF" id="PIRSF000161">
    <property type="entry name" value="DHPR"/>
    <property type="match status" value="1"/>
</dbReference>
<dbReference type="SUPFAM" id="SSF51735">
    <property type="entry name" value="NAD(P)-binding Rossmann-fold domains"/>
    <property type="match status" value="1"/>
</dbReference>
<evidence type="ECO:0000256" key="9">
    <source>
        <dbReference type="ARBA" id="ARBA00037922"/>
    </source>
</evidence>
<feature type="binding site" evidence="13">
    <location>
        <begin position="97"/>
        <end position="99"/>
    </location>
    <ligand>
        <name>NAD(+)</name>
        <dbReference type="ChEBI" id="CHEBI:57540"/>
    </ligand>
</feature>
<evidence type="ECO:0000256" key="3">
    <source>
        <dbReference type="ARBA" id="ARBA00022605"/>
    </source>
</evidence>
<evidence type="ECO:0000256" key="2">
    <source>
        <dbReference type="ARBA" id="ARBA00022490"/>
    </source>
</evidence>
<dbReference type="InterPro" id="IPR023940">
    <property type="entry name" value="DHDPR_bac"/>
</dbReference>
<comment type="caution">
    <text evidence="16">The sequence shown here is derived from an EMBL/GenBank/DDBJ whole genome shotgun (WGS) entry which is preliminary data.</text>
</comment>
<dbReference type="CDD" id="cd02274">
    <property type="entry name" value="DHDPR_N"/>
    <property type="match status" value="1"/>
</dbReference>
<dbReference type="Gene3D" id="3.40.50.720">
    <property type="entry name" value="NAD(P)-binding Rossmann-like Domain"/>
    <property type="match status" value="1"/>
</dbReference>
<feature type="binding site" evidence="13">
    <location>
        <begin position="7"/>
        <end position="12"/>
    </location>
    <ligand>
        <name>NAD(+)</name>
        <dbReference type="ChEBI" id="CHEBI:57540"/>
    </ligand>
</feature>
<keyword evidence="8 13" id="KW-0457">Lysine biosynthesis</keyword>
<dbReference type="InterPro" id="IPR022663">
    <property type="entry name" value="DapB_C"/>
</dbReference>
<dbReference type="InterPro" id="IPR036291">
    <property type="entry name" value="NAD(P)-bd_dom_sf"/>
</dbReference>
<dbReference type="SUPFAM" id="SSF55347">
    <property type="entry name" value="Glyceraldehyde-3-phosphate dehydrogenase-like, C-terminal domain"/>
    <property type="match status" value="1"/>
</dbReference>
<comment type="similarity">
    <text evidence="1 13">Belongs to the DapB family.</text>
</comment>
<evidence type="ECO:0000256" key="10">
    <source>
        <dbReference type="ARBA" id="ARBA00038983"/>
    </source>
</evidence>
<gene>
    <name evidence="13 16" type="primary">dapB</name>
    <name evidence="16" type="ORF">U1T56_21190</name>
</gene>
<dbReference type="PANTHER" id="PTHR20836:SF0">
    <property type="entry name" value="4-HYDROXY-TETRAHYDRODIPICOLINATE REDUCTASE 1, CHLOROPLASTIC-RELATED"/>
    <property type="match status" value="1"/>
</dbReference>
<dbReference type="PROSITE" id="PS01298">
    <property type="entry name" value="DAPB"/>
    <property type="match status" value="1"/>
</dbReference>
<keyword evidence="7 13" id="KW-0520">NAD</keyword>
<dbReference type="PANTHER" id="PTHR20836">
    <property type="entry name" value="DIHYDRODIPICOLINATE REDUCTASE"/>
    <property type="match status" value="1"/>
</dbReference>
<protein>
    <recommendedName>
        <fullName evidence="10 13">4-hydroxy-tetrahydrodipicolinate reductase</fullName>
        <shortName evidence="13">HTPA reductase</shortName>
        <ecNumber evidence="10 13">1.17.1.8</ecNumber>
    </recommendedName>
</protein>
<keyword evidence="3 13" id="KW-0028">Amino-acid biosynthesis</keyword>
<evidence type="ECO:0000256" key="5">
    <source>
        <dbReference type="ARBA" id="ARBA00022915"/>
    </source>
</evidence>
<keyword evidence="6 13" id="KW-0560">Oxidoreductase</keyword>
<evidence type="ECO:0000256" key="1">
    <source>
        <dbReference type="ARBA" id="ARBA00006642"/>
    </source>
</evidence>
<keyword evidence="2 13" id="KW-0963">Cytoplasm</keyword>
<feature type="binding site" evidence="13">
    <location>
        <begin position="164"/>
        <end position="165"/>
    </location>
    <ligand>
        <name>(S)-2,3,4,5-tetrahydrodipicolinate</name>
        <dbReference type="ChEBI" id="CHEBI:16845"/>
    </ligand>
</feature>
<accession>A0ABU8XWT4</accession>
<evidence type="ECO:0000256" key="12">
    <source>
        <dbReference type="ARBA" id="ARBA00049396"/>
    </source>
</evidence>
<keyword evidence="5 13" id="KW-0220">Diaminopimelate biosynthesis</keyword>
<evidence type="ECO:0000256" key="6">
    <source>
        <dbReference type="ARBA" id="ARBA00023002"/>
    </source>
</evidence>
<comment type="catalytic activity">
    <reaction evidence="11 13">
        <text>(S)-2,3,4,5-tetrahydrodipicolinate + NADP(+) + H2O = (2S,4S)-4-hydroxy-2,3,4,5-tetrahydrodipicolinate + NADPH + H(+)</text>
        <dbReference type="Rhea" id="RHEA:35331"/>
        <dbReference type="ChEBI" id="CHEBI:15377"/>
        <dbReference type="ChEBI" id="CHEBI:15378"/>
        <dbReference type="ChEBI" id="CHEBI:16845"/>
        <dbReference type="ChEBI" id="CHEBI:57783"/>
        <dbReference type="ChEBI" id="CHEBI:58349"/>
        <dbReference type="ChEBI" id="CHEBI:67139"/>
        <dbReference type="EC" id="1.17.1.8"/>
    </reaction>
</comment>
<keyword evidence="17" id="KW-1185">Reference proteome</keyword>
<dbReference type="GO" id="GO:0008839">
    <property type="term" value="F:4-hydroxy-tetrahydrodipicolinate reductase"/>
    <property type="evidence" value="ECO:0007669"/>
    <property type="project" value="UniProtKB-EC"/>
</dbReference>
<dbReference type="Proteomes" id="UP001375743">
    <property type="component" value="Unassembled WGS sequence"/>
</dbReference>
<evidence type="ECO:0000256" key="13">
    <source>
        <dbReference type="HAMAP-Rule" id="MF_00102"/>
    </source>
</evidence>
<comment type="caution">
    <text evidence="13">Was originally thought to be a dihydrodipicolinate reductase (DHDPR), catalyzing the conversion of dihydrodipicolinate to tetrahydrodipicolinate. However, it was shown in E.coli that the substrate of the enzymatic reaction is not dihydrodipicolinate (DHDP) but in fact (2S,4S)-4-hydroxy-2,3,4,5-tetrahydrodipicolinic acid (HTPA), the product released by the DapA-catalyzed reaction.</text>
</comment>
<evidence type="ECO:0000313" key="16">
    <source>
        <dbReference type="EMBL" id="MEK0085675.1"/>
    </source>
</evidence>
<evidence type="ECO:0000256" key="11">
    <source>
        <dbReference type="ARBA" id="ARBA00049080"/>
    </source>
</evidence>
<feature type="binding site" evidence="13">
    <location>
        <position position="51"/>
    </location>
    <ligand>
        <name>NAD(+)</name>
        <dbReference type="ChEBI" id="CHEBI:57540"/>
    </ligand>
</feature>
<dbReference type="HAMAP" id="MF_00102">
    <property type="entry name" value="DapB"/>
    <property type="match status" value="1"/>
</dbReference>
<evidence type="ECO:0000256" key="4">
    <source>
        <dbReference type="ARBA" id="ARBA00022857"/>
    </source>
</evidence>
<comment type="function">
    <text evidence="13">Catalyzes the conversion of 4-hydroxy-tetrahydrodipicolinate (HTPA) to tetrahydrodipicolinate.</text>
</comment>
<feature type="binding site" evidence="13">
    <location>
        <begin position="121"/>
        <end position="124"/>
    </location>
    <ligand>
        <name>NAD(+)</name>
        <dbReference type="ChEBI" id="CHEBI:57540"/>
    </ligand>
</feature>
<comment type="pathway">
    <text evidence="9 13">Amino-acid biosynthesis; L-lysine biosynthesis via DAP pathway; (S)-tetrahydrodipicolinate from L-aspartate: step 4/4.</text>
</comment>
<keyword evidence="4 13" id="KW-0521">NADP</keyword>
<dbReference type="InterPro" id="IPR022664">
    <property type="entry name" value="DapB_N_CS"/>
</dbReference>
<evidence type="ECO:0000313" key="17">
    <source>
        <dbReference type="Proteomes" id="UP001375743"/>
    </source>
</evidence>
<proteinExistence type="inferred from homology"/>
<dbReference type="EMBL" id="JBBLZC010000032">
    <property type="protein sequence ID" value="MEK0085675.1"/>
    <property type="molecule type" value="Genomic_DNA"/>
</dbReference>
<evidence type="ECO:0000259" key="14">
    <source>
        <dbReference type="Pfam" id="PF01113"/>
    </source>
</evidence>
<dbReference type="RefSeq" id="WP_418161543.1">
    <property type="nucleotide sequence ID" value="NZ_JBBLZC010000032.1"/>
</dbReference>
<comment type="subcellular location">
    <subcellularLocation>
        <location evidence="13">Cytoplasm</location>
    </subcellularLocation>
</comment>
<feature type="active site" description="Proton donor/acceptor" evidence="13">
    <location>
        <position position="154"/>
    </location>
</feature>
<dbReference type="Pfam" id="PF05173">
    <property type="entry name" value="DapB_C"/>
    <property type="match status" value="1"/>
</dbReference>
<feature type="binding site" evidence="13">
    <location>
        <position position="155"/>
    </location>
    <ligand>
        <name>(S)-2,3,4,5-tetrahydrodipicolinate</name>
        <dbReference type="ChEBI" id="CHEBI:16845"/>
    </ligand>
</feature>
<evidence type="ECO:0000256" key="8">
    <source>
        <dbReference type="ARBA" id="ARBA00023154"/>
    </source>
</evidence>
<dbReference type="InterPro" id="IPR000846">
    <property type="entry name" value="DapB_N"/>
</dbReference>
<comment type="subunit">
    <text evidence="13">Homotetramer.</text>
</comment>
<sequence>MRIGVIGCAGRMGRTNLREVLTTSGVTLSGGAERPGNPAVGQDLGMLAGLDPIGMAAGDDVAALVRASQAVIEFSTPEATLQNVAICAEHGCAHVIGTTGLSPEQERELRRHAERTVVVWAPNMSLGVNLLLGLVEQVARTLDPGFDIEILEMHHRHKVDAPSGTALALGRAAARGRGVELDAVAARARDGITGARPTGAIGFAVMRGGDVVGDHRVVFAGPGERIELAHIASDRRIYARGAVRAALWTASQRPGLYGMAEVLGLRPAGG</sequence>